<accession>A0A225DK26</accession>
<name>A0A225DK26_9BACT</name>
<protein>
    <submittedName>
        <fullName evidence="2">Uncharacterized protein</fullName>
    </submittedName>
</protein>
<dbReference type="EMBL" id="NIDE01000005">
    <property type="protein sequence ID" value="OWK41722.1"/>
    <property type="molecule type" value="Genomic_DNA"/>
</dbReference>
<keyword evidence="3" id="KW-1185">Reference proteome</keyword>
<gene>
    <name evidence="2" type="ORF">FRUB_03800</name>
</gene>
<organism evidence="2 3">
    <name type="scientific">Fimbriiglobus ruber</name>
    <dbReference type="NCBI Taxonomy" id="1908690"/>
    <lineage>
        <taxon>Bacteria</taxon>
        <taxon>Pseudomonadati</taxon>
        <taxon>Planctomycetota</taxon>
        <taxon>Planctomycetia</taxon>
        <taxon>Gemmatales</taxon>
        <taxon>Gemmataceae</taxon>
        <taxon>Fimbriiglobus</taxon>
    </lineage>
</organism>
<dbReference type="Proteomes" id="UP000214646">
    <property type="component" value="Unassembled WGS sequence"/>
</dbReference>
<sequence>MCAPRHDDAKDWGGGSSGAAENGNSTEGQNEQGQESSHL</sequence>
<feature type="compositionally biased region" description="Polar residues" evidence="1">
    <location>
        <begin position="26"/>
        <end position="39"/>
    </location>
</feature>
<evidence type="ECO:0000313" key="2">
    <source>
        <dbReference type="EMBL" id="OWK41722.1"/>
    </source>
</evidence>
<reference evidence="3" key="1">
    <citation type="submission" date="2017-06" db="EMBL/GenBank/DDBJ databases">
        <title>Genome analysis of Fimbriiglobus ruber SP5, the first member of the order Planctomycetales with confirmed chitinolytic capability.</title>
        <authorList>
            <person name="Ravin N.V."/>
            <person name="Rakitin A.L."/>
            <person name="Ivanova A.A."/>
            <person name="Beletsky A.V."/>
            <person name="Kulichevskaya I.S."/>
            <person name="Mardanov A.V."/>
            <person name="Dedysh S.N."/>
        </authorList>
    </citation>
    <scope>NUCLEOTIDE SEQUENCE [LARGE SCALE GENOMIC DNA]</scope>
    <source>
        <strain evidence="3">SP5</strain>
    </source>
</reference>
<feature type="region of interest" description="Disordered" evidence="1">
    <location>
        <begin position="1"/>
        <end position="39"/>
    </location>
</feature>
<evidence type="ECO:0000313" key="3">
    <source>
        <dbReference type="Proteomes" id="UP000214646"/>
    </source>
</evidence>
<comment type="caution">
    <text evidence="2">The sequence shown here is derived from an EMBL/GenBank/DDBJ whole genome shotgun (WGS) entry which is preliminary data.</text>
</comment>
<feature type="compositionally biased region" description="Basic and acidic residues" evidence="1">
    <location>
        <begin position="1"/>
        <end position="11"/>
    </location>
</feature>
<dbReference type="AlphaFoldDB" id="A0A225DK26"/>
<proteinExistence type="predicted"/>
<evidence type="ECO:0000256" key="1">
    <source>
        <dbReference type="SAM" id="MobiDB-lite"/>
    </source>
</evidence>